<keyword evidence="4" id="KW-0997">Cell inner membrane</keyword>
<reference evidence="9 10" key="1">
    <citation type="submission" date="2020-06" db="EMBL/GenBank/DDBJ databases">
        <authorList>
            <person name="Qiu C."/>
            <person name="Liu Z."/>
        </authorList>
    </citation>
    <scope>NUCLEOTIDE SEQUENCE [LARGE SCALE GENOMIC DNA]</scope>
    <source>
        <strain evidence="9 10">EM 1</strain>
    </source>
</reference>
<evidence type="ECO:0000256" key="3">
    <source>
        <dbReference type="ARBA" id="ARBA00022481"/>
    </source>
</evidence>
<dbReference type="InterPro" id="IPR045584">
    <property type="entry name" value="Pilin-like"/>
</dbReference>
<evidence type="ECO:0000313" key="10">
    <source>
        <dbReference type="Proteomes" id="UP000588051"/>
    </source>
</evidence>
<comment type="caution">
    <text evidence="9">The sequence shown here is derived from an EMBL/GenBank/DDBJ whole genome shotgun (WGS) entry which is preliminary data.</text>
</comment>
<dbReference type="PANTHER" id="PTHR39583:SF2">
    <property type="entry name" value="TYPE II SECRETION SYSTEM PROTEIN J"/>
    <property type="match status" value="1"/>
</dbReference>
<keyword evidence="7 8" id="KW-0472">Membrane</keyword>
<evidence type="ECO:0000313" key="9">
    <source>
        <dbReference type="EMBL" id="NVO78206.1"/>
    </source>
</evidence>
<sequence>MPCDRIPVQSQIKVSRGFTLIELLVAITILAIVAVLGWRGLDSIVRARIALNASMEQTRGIQLAFAQIENDGAHLIDAGLMPGRSVLNTAGNKLMLIRSVSEENQPTRYQIVVYSVNDSQLARRESLPTRELAVLKQDWQSAADDSDSWGRILLQKDVAQIAMRTWKLGETGWRVGGSDVQNMTDENKIKNGIAADSLNKTAKLTGLEVSLLVQGQSAPMIKVFLLGAG</sequence>
<dbReference type="RefSeq" id="WP_176803734.1">
    <property type="nucleotide sequence ID" value="NZ_JABXYJ010000005.1"/>
</dbReference>
<dbReference type="NCBIfam" id="TIGR02532">
    <property type="entry name" value="IV_pilin_GFxxxE"/>
    <property type="match status" value="1"/>
</dbReference>
<dbReference type="EMBL" id="JABXYJ010000005">
    <property type="protein sequence ID" value="NVO78206.1"/>
    <property type="molecule type" value="Genomic_DNA"/>
</dbReference>
<organism evidence="9 10">
    <name type="scientific">Undibacterium oligocarboniphilum</name>
    <dbReference type="NCBI Taxonomy" id="666702"/>
    <lineage>
        <taxon>Bacteria</taxon>
        <taxon>Pseudomonadati</taxon>
        <taxon>Pseudomonadota</taxon>
        <taxon>Betaproteobacteria</taxon>
        <taxon>Burkholderiales</taxon>
        <taxon>Oxalobacteraceae</taxon>
        <taxon>Undibacterium</taxon>
    </lineage>
</organism>
<evidence type="ECO:0000256" key="7">
    <source>
        <dbReference type="ARBA" id="ARBA00023136"/>
    </source>
</evidence>
<keyword evidence="6 8" id="KW-1133">Transmembrane helix</keyword>
<evidence type="ECO:0000256" key="1">
    <source>
        <dbReference type="ARBA" id="ARBA00004377"/>
    </source>
</evidence>
<dbReference type="SUPFAM" id="SSF54523">
    <property type="entry name" value="Pili subunits"/>
    <property type="match status" value="1"/>
</dbReference>
<evidence type="ECO:0000256" key="2">
    <source>
        <dbReference type="ARBA" id="ARBA00022475"/>
    </source>
</evidence>
<evidence type="ECO:0000256" key="6">
    <source>
        <dbReference type="ARBA" id="ARBA00022989"/>
    </source>
</evidence>
<evidence type="ECO:0000256" key="4">
    <source>
        <dbReference type="ARBA" id="ARBA00022519"/>
    </source>
</evidence>
<dbReference type="GO" id="GO:0015628">
    <property type="term" value="P:protein secretion by the type II secretion system"/>
    <property type="evidence" value="ECO:0007669"/>
    <property type="project" value="TreeGrafter"/>
</dbReference>
<dbReference type="InterPro" id="IPR051621">
    <property type="entry name" value="T2SS_protein_J"/>
</dbReference>
<dbReference type="PANTHER" id="PTHR39583">
    <property type="entry name" value="TYPE II SECRETION SYSTEM PROTEIN J-RELATED"/>
    <property type="match status" value="1"/>
</dbReference>
<dbReference type="Pfam" id="PF07963">
    <property type="entry name" value="N_methyl"/>
    <property type="match status" value="1"/>
</dbReference>
<keyword evidence="2" id="KW-1003">Cell membrane</keyword>
<protein>
    <submittedName>
        <fullName evidence="9">Prepilin-type N-terminal cleavage/methylation domain-containing protein</fullName>
    </submittedName>
</protein>
<dbReference type="PROSITE" id="PS00409">
    <property type="entry name" value="PROKAR_NTER_METHYL"/>
    <property type="match status" value="1"/>
</dbReference>
<accession>A0A850QQ52</accession>
<keyword evidence="5 8" id="KW-0812">Transmembrane</keyword>
<keyword evidence="3" id="KW-0488">Methylation</keyword>
<evidence type="ECO:0000256" key="8">
    <source>
        <dbReference type="SAM" id="Phobius"/>
    </source>
</evidence>
<dbReference type="AlphaFoldDB" id="A0A850QQ52"/>
<gene>
    <name evidence="9" type="ORF">HV832_10215</name>
</gene>
<name>A0A850QQ52_9BURK</name>
<comment type="subcellular location">
    <subcellularLocation>
        <location evidence="1">Cell inner membrane</location>
        <topology evidence="1">Single-pass membrane protein</topology>
    </subcellularLocation>
</comment>
<dbReference type="InterPro" id="IPR012902">
    <property type="entry name" value="N_methyl_site"/>
</dbReference>
<feature type="transmembrane region" description="Helical" evidence="8">
    <location>
        <begin position="20"/>
        <end position="38"/>
    </location>
</feature>
<keyword evidence="10" id="KW-1185">Reference proteome</keyword>
<dbReference type="GO" id="GO:0005886">
    <property type="term" value="C:plasma membrane"/>
    <property type="evidence" value="ECO:0007669"/>
    <property type="project" value="UniProtKB-SubCell"/>
</dbReference>
<proteinExistence type="predicted"/>
<dbReference type="Proteomes" id="UP000588051">
    <property type="component" value="Unassembled WGS sequence"/>
</dbReference>
<evidence type="ECO:0000256" key="5">
    <source>
        <dbReference type="ARBA" id="ARBA00022692"/>
    </source>
</evidence>